<dbReference type="RefSeq" id="WP_058117397.1">
    <property type="nucleotide sequence ID" value="NZ_CP011307.1"/>
</dbReference>
<dbReference type="AlphaFoldDB" id="A0A0S2W2E4"/>
<organism evidence="1 2">
    <name type="scientific">Intestinimonas butyriciproducens</name>
    <dbReference type="NCBI Taxonomy" id="1297617"/>
    <lineage>
        <taxon>Bacteria</taxon>
        <taxon>Bacillati</taxon>
        <taxon>Bacillota</taxon>
        <taxon>Clostridia</taxon>
        <taxon>Eubacteriales</taxon>
        <taxon>Intestinimonas</taxon>
    </lineage>
</organism>
<keyword evidence="2" id="KW-1185">Reference proteome</keyword>
<evidence type="ECO:0000313" key="2">
    <source>
        <dbReference type="Proteomes" id="UP000064844"/>
    </source>
</evidence>
<dbReference type="EMBL" id="CP011307">
    <property type="protein sequence ID" value="ALP93528.1"/>
    <property type="molecule type" value="Genomic_DNA"/>
</dbReference>
<dbReference type="KEGG" id="ibu:IB211_01135"/>
<protein>
    <submittedName>
        <fullName evidence="1">Uncharacterized protein</fullName>
    </submittedName>
</protein>
<dbReference type="Proteomes" id="UP000064844">
    <property type="component" value="Chromosome"/>
</dbReference>
<accession>A0A0S2W2E4</accession>
<proteinExistence type="predicted"/>
<dbReference type="PATRIC" id="fig|1297617.4.peg.1155"/>
<name>A0A0S2W2E4_9FIRM</name>
<reference evidence="1 2" key="1">
    <citation type="journal article" date="2015" name="Nat. Commun.">
        <title>Production of butyrate from lysine and the Amadori product fructoselysine by a human gut commensal.</title>
        <authorList>
            <person name="Bui T.P."/>
            <person name="Ritari J."/>
            <person name="Boeren S."/>
            <person name="de Waard P."/>
            <person name="Plugge C.M."/>
            <person name="de Vos W.M."/>
        </authorList>
    </citation>
    <scope>NUCLEOTIDE SEQUENCE [LARGE SCALE GENOMIC DNA]</scope>
    <source>
        <strain evidence="1 2">AF211</strain>
    </source>
</reference>
<gene>
    <name evidence="1" type="ORF">IB211_01135</name>
</gene>
<evidence type="ECO:0000313" key="1">
    <source>
        <dbReference type="EMBL" id="ALP93528.1"/>
    </source>
</evidence>
<reference evidence="2" key="2">
    <citation type="submission" date="2015-04" db="EMBL/GenBank/DDBJ databases">
        <title>A butyrogenic pathway from the amino acid lysine in a human gut commensal.</title>
        <authorList>
            <person name="de Vos W.M."/>
            <person name="Bui N.T.P."/>
            <person name="Plugge C.M."/>
            <person name="Ritari J."/>
        </authorList>
    </citation>
    <scope>NUCLEOTIDE SEQUENCE [LARGE SCALE GENOMIC DNA]</scope>
    <source>
        <strain evidence="2">AF211</strain>
    </source>
</reference>
<sequence length="61" mass="6997">MNLAISAPPTNRIPQLIIGLIKKEGTRFPEILSKQPHVAYKVDDMEPYIWQAQRVILGRKL</sequence>